<keyword evidence="2" id="KW-1185">Reference proteome</keyword>
<feature type="non-terminal residue" evidence="1">
    <location>
        <position position="1"/>
    </location>
</feature>
<protein>
    <submittedName>
        <fullName evidence="1">Uncharacterized protein</fullName>
    </submittedName>
</protein>
<proteinExistence type="predicted"/>
<accession>A0A8T2P3U8</accession>
<name>A0A8T2P3U8_9TELE</name>
<organism evidence="1 2">
    <name type="scientific">Albula glossodonta</name>
    <name type="common">roundjaw bonefish</name>
    <dbReference type="NCBI Taxonomy" id="121402"/>
    <lineage>
        <taxon>Eukaryota</taxon>
        <taxon>Metazoa</taxon>
        <taxon>Chordata</taxon>
        <taxon>Craniata</taxon>
        <taxon>Vertebrata</taxon>
        <taxon>Euteleostomi</taxon>
        <taxon>Actinopterygii</taxon>
        <taxon>Neopterygii</taxon>
        <taxon>Teleostei</taxon>
        <taxon>Albuliformes</taxon>
        <taxon>Albulidae</taxon>
        <taxon>Albula</taxon>
    </lineage>
</organism>
<dbReference type="OrthoDB" id="10296053at2759"/>
<dbReference type="AlphaFoldDB" id="A0A8T2P3U8"/>
<comment type="caution">
    <text evidence="1">The sequence shown here is derived from an EMBL/GenBank/DDBJ whole genome shotgun (WGS) entry which is preliminary data.</text>
</comment>
<gene>
    <name evidence="1" type="ORF">JZ751_014298</name>
</gene>
<evidence type="ECO:0000313" key="2">
    <source>
        <dbReference type="Proteomes" id="UP000824540"/>
    </source>
</evidence>
<dbReference type="EMBL" id="JAFBMS010000024">
    <property type="protein sequence ID" value="KAG9343317.1"/>
    <property type="molecule type" value="Genomic_DNA"/>
</dbReference>
<evidence type="ECO:0000313" key="1">
    <source>
        <dbReference type="EMBL" id="KAG9343317.1"/>
    </source>
</evidence>
<sequence>CQSGGGAVFGHSRRLILQGAGAKQRLYPAQEELPEPVVHEEGEGRFYNAVGEDDGACDDVGAFQVLNEEAPVHTNRHHEEDAGVDMEDTEMSAMQKKGETHVVITEEEAAKRGSFFLFRKTMTEAIPPCSHTG</sequence>
<reference evidence="1" key="1">
    <citation type="thesis" date="2021" institute="BYU ScholarsArchive" country="Provo, UT, USA">
        <title>Applications of and Algorithms for Genome Assembly and Genomic Analyses with an Emphasis on Marine Teleosts.</title>
        <authorList>
            <person name="Pickett B.D."/>
        </authorList>
    </citation>
    <scope>NUCLEOTIDE SEQUENCE</scope>
    <source>
        <strain evidence="1">HI-2016</strain>
    </source>
</reference>
<dbReference type="Proteomes" id="UP000824540">
    <property type="component" value="Unassembled WGS sequence"/>
</dbReference>